<name>A0ABW0ES52_9PSEU</name>
<dbReference type="Gene3D" id="3.40.50.150">
    <property type="entry name" value="Vaccinia Virus protein VP39"/>
    <property type="match status" value="1"/>
</dbReference>
<dbReference type="GO" id="GO:0032259">
    <property type="term" value="P:methylation"/>
    <property type="evidence" value="ECO:0007669"/>
    <property type="project" value="UniProtKB-KW"/>
</dbReference>
<evidence type="ECO:0000313" key="3">
    <source>
        <dbReference type="EMBL" id="MFC5289075.1"/>
    </source>
</evidence>
<keyword evidence="4" id="KW-1185">Reference proteome</keyword>
<dbReference type="GO" id="GO:0102208">
    <property type="term" value="F:2-polyprenyl-6-hydroxyphenol methylase activity"/>
    <property type="evidence" value="ECO:0007669"/>
    <property type="project" value="UniProtKB-EC"/>
</dbReference>
<gene>
    <name evidence="3" type="ORF">ACFPM7_18655</name>
</gene>
<proteinExistence type="predicted"/>
<dbReference type="Gene3D" id="2.20.130.10">
    <property type="entry name" value="CAC2371-like domains"/>
    <property type="match status" value="1"/>
</dbReference>
<sequence length="237" mass="25967">MYGDEFSEIYVSYYEGKGKDYDAEAEEMVSLIRGRKADTASLLDVACGTGEHLNRFGQLVEHVAGVELSESMVAVGRDRFPHLSLHQGDMRDFDLGRTFDAVTCMFSSIGHSGDVEGLQSTAKRIGEHLVPGGVMVVEPWWSPEEFIDGYVAGGVVERDGRTIARVSHSERVGDATKITVHMAVADAERGLRHFTEVGLLALFTREQYLTAFDQAGIDAEYVTGGPLGRGLYVGTRR</sequence>
<dbReference type="EC" id="2.1.1.64" evidence="3"/>
<dbReference type="EMBL" id="JBHSKF010000009">
    <property type="protein sequence ID" value="MFC5289075.1"/>
    <property type="molecule type" value="Genomic_DNA"/>
</dbReference>
<protein>
    <submittedName>
        <fullName evidence="3">Class I SAM-dependent methyltransferase</fullName>
        <ecNumber evidence="3">2.1.1.222</ecNumber>
        <ecNumber evidence="3">2.1.1.64</ecNumber>
    </submittedName>
</protein>
<dbReference type="RefSeq" id="WP_378248919.1">
    <property type="nucleotide sequence ID" value="NZ_JBHSKF010000009.1"/>
</dbReference>
<dbReference type="PANTHER" id="PTHR43861">
    <property type="entry name" value="TRANS-ACONITATE 2-METHYLTRANSFERASE-RELATED"/>
    <property type="match status" value="1"/>
</dbReference>
<dbReference type="Proteomes" id="UP001596157">
    <property type="component" value="Unassembled WGS sequence"/>
</dbReference>
<dbReference type="InterPro" id="IPR029063">
    <property type="entry name" value="SAM-dependent_MTases_sf"/>
</dbReference>
<dbReference type="Pfam" id="PF13649">
    <property type="entry name" value="Methyltransf_25"/>
    <property type="match status" value="1"/>
</dbReference>
<dbReference type="SUPFAM" id="SSF53335">
    <property type="entry name" value="S-adenosyl-L-methionine-dependent methyltransferases"/>
    <property type="match status" value="1"/>
</dbReference>
<organism evidence="3 4">
    <name type="scientific">Actinokineospora guangxiensis</name>
    <dbReference type="NCBI Taxonomy" id="1490288"/>
    <lineage>
        <taxon>Bacteria</taxon>
        <taxon>Bacillati</taxon>
        <taxon>Actinomycetota</taxon>
        <taxon>Actinomycetes</taxon>
        <taxon>Pseudonocardiales</taxon>
        <taxon>Pseudonocardiaceae</taxon>
        <taxon>Actinokineospora</taxon>
    </lineage>
</organism>
<accession>A0ABW0ES52</accession>
<evidence type="ECO:0000256" key="1">
    <source>
        <dbReference type="ARBA" id="ARBA00022679"/>
    </source>
</evidence>
<evidence type="ECO:0000259" key="2">
    <source>
        <dbReference type="Pfam" id="PF13649"/>
    </source>
</evidence>
<keyword evidence="3" id="KW-0489">Methyltransferase</keyword>
<dbReference type="InterPro" id="IPR041698">
    <property type="entry name" value="Methyltransf_25"/>
</dbReference>
<dbReference type="EC" id="2.1.1.222" evidence="3"/>
<comment type="caution">
    <text evidence="3">The sequence shown here is derived from an EMBL/GenBank/DDBJ whole genome shotgun (WGS) entry which is preliminary data.</text>
</comment>
<dbReference type="CDD" id="cd02440">
    <property type="entry name" value="AdoMet_MTases"/>
    <property type="match status" value="1"/>
</dbReference>
<keyword evidence="1 3" id="KW-0808">Transferase</keyword>
<reference evidence="4" key="1">
    <citation type="journal article" date="2019" name="Int. J. Syst. Evol. Microbiol.">
        <title>The Global Catalogue of Microorganisms (GCM) 10K type strain sequencing project: providing services to taxonomists for standard genome sequencing and annotation.</title>
        <authorList>
            <consortium name="The Broad Institute Genomics Platform"/>
            <consortium name="The Broad Institute Genome Sequencing Center for Infectious Disease"/>
            <person name="Wu L."/>
            <person name="Ma J."/>
        </authorList>
    </citation>
    <scope>NUCLEOTIDE SEQUENCE [LARGE SCALE GENOMIC DNA]</scope>
    <source>
        <strain evidence="4">CCUG 59778</strain>
    </source>
</reference>
<feature type="domain" description="Methyltransferase" evidence="2">
    <location>
        <begin position="43"/>
        <end position="133"/>
    </location>
</feature>
<evidence type="ECO:0000313" key="4">
    <source>
        <dbReference type="Proteomes" id="UP001596157"/>
    </source>
</evidence>
<dbReference type="GO" id="GO:0061542">
    <property type="term" value="F:3-demethylubiquinol 3-O-methyltransferase activity"/>
    <property type="evidence" value="ECO:0007669"/>
    <property type="project" value="UniProtKB-EC"/>
</dbReference>